<dbReference type="SUPFAM" id="SSF47384">
    <property type="entry name" value="Homodimeric domain of signal transducing histidine kinase"/>
    <property type="match status" value="1"/>
</dbReference>
<dbReference type="SMART" id="SM00387">
    <property type="entry name" value="HATPase_c"/>
    <property type="match status" value="1"/>
</dbReference>
<dbReference type="GO" id="GO:0000155">
    <property type="term" value="F:phosphorelay sensor kinase activity"/>
    <property type="evidence" value="ECO:0007669"/>
    <property type="project" value="InterPro"/>
</dbReference>
<evidence type="ECO:0000259" key="14">
    <source>
        <dbReference type="PROSITE" id="PS50885"/>
    </source>
</evidence>
<dbReference type="SMART" id="SM00448">
    <property type="entry name" value="REC"/>
    <property type="match status" value="2"/>
</dbReference>
<keyword evidence="8" id="KW-0067">ATP-binding</keyword>
<feature type="modified residue" description="4-aspartylphosphate" evidence="11">
    <location>
        <position position="1009"/>
    </location>
</feature>
<dbReference type="EMBL" id="VZOK01000007">
    <property type="protein sequence ID" value="KAB0640012.1"/>
    <property type="molecule type" value="Genomic_DNA"/>
</dbReference>
<evidence type="ECO:0000256" key="7">
    <source>
        <dbReference type="ARBA" id="ARBA00022777"/>
    </source>
</evidence>
<keyword evidence="4 11" id="KW-0597">Phosphoprotein</keyword>
<feature type="domain" description="HAMP" evidence="14">
    <location>
        <begin position="493"/>
        <end position="546"/>
    </location>
</feature>
<evidence type="ECO:0000256" key="9">
    <source>
        <dbReference type="ARBA" id="ARBA00023012"/>
    </source>
</evidence>
<evidence type="ECO:0000256" key="10">
    <source>
        <dbReference type="PROSITE-ProRule" id="PRU00110"/>
    </source>
</evidence>
<evidence type="ECO:0000256" key="2">
    <source>
        <dbReference type="ARBA" id="ARBA00004370"/>
    </source>
</evidence>
<keyword evidence="6" id="KW-0547">Nucleotide-binding</keyword>
<evidence type="ECO:0000259" key="12">
    <source>
        <dbReference type="PROSITE" id="PS50109"/>
    </source>
</evidence>
<evidence type="ECO:0000256" key="4">
    <source>
        <dbReference type="ARBA" id="ARBA00022553"/>
    </source>
</evidence>
<evidence type="ECO:0000313" key="17">
    <source>
        <dbReference type="Proteomes" id="UP000473470"/>
    </source>
</evidence>
<dbReference type="SUPFAM" id="SSF158472">
    <property type="entry name" value="HAMP domain-like"/>
    <property type="match status" value="1"/>
</dbReference>
<dbReference type="SUPFAM" id="SSF55874">
    <property type="entry name" value="ATPase domain of HSP90 chaperone/DNA topoisomerase II/histidine kinase"/>
    <property type="match status" value="1"/>
</dbReference>
<dbReference type="EC" id="2.7.13.3" evidence="3"/>
<dbReference type="Proteomes" id="UP000473470">
    <property type="component" value="Unassembled WGS sequence"/>
</dbReference>
<dbReference type="GO" id="GO:0005886">
    <property type="term" value="C:plasma membrane"/>
    <property type="evidence" value="ECO:0007669"/>
    <property type="project" value="UniProtKB-SubCell"/>
</dbReference>
<dbReference type="Gene3D" id="1.10.287.130">
    <property type="match status" value="1"/>
</dbReference>
<evidence type="ECO:0000313" key="16">
    <source>
        <dbReference type="EMBL" id="KAB0640012.1"/>
    </source>
</evidence>
<dbReference type="InterPro" id="IPR001789">
    <property type="entry name" value="Sig_transdc_resp-reg_receiver"/>
</dbReference>
<dbReference type="CDD" id="cd17546">
    <property type="entry name" value="REC_hyHK_CKI1_RcsC-like"/>
    <property type="match status" value="2"/>
</dbReference>
<dbReference type="InterPro" id="IPR004358">
    <property type="entry name" value="Sig_transdc_His_kin-like_C"/>
</dbReference>
<dbReference type="Pfam" id="PF01627">
    <property type="entry name" value="Hpt"/>
    <property type="match status" value="1"/>
</dbReference>
<dbReference type="InterPro" id="IPR036641">
    <property type="entry name" value="HPT_dom_sf"/>
</dbReference>
<dbReference type="Gene3D" id="6.10.340.10">
    <property type="match status" value="1"/>
</dbReference>
<dbReference type="Gene3D" id="1.20.120.160">
    <property type="entry name" value="HPT domain"/>
    <property type="match status" value="1"/>
</dbReference>
<feature type="domain" description="HPt" evidence="15">
    <location>
        <begin position="1188"/>
        <end position="1281"/>
    </location>
</feature>
<sequence>MDIKAKLVASTSLMLLGVLAISATSLLAVHGIASGVRTLTTESLPLQTHSNALQRAYGDLVTDFGRLAQAQDGAGQEAVTAAIGAQLQRIAVEAAAIRAIDAHGVDVPSAELRSMLASMNAGVGQRRRDNAMLDAESARVAHVRESSAALLDVIGKETGRLDSRAVAAVTDALAANTASNRAIHALDQARADVKDVIVLVDAIDDAPSRYRLVPLGERLKAALDGARNGVAIAAANGDADATRDVVATLGRLETDLLDGAAGLVALRGRALAEPAVKARYRAAKADLSTSLQSLDTTLAEIVDPYAMRIFKARRRLDEATAFQQQAARIKYLSVLVNGRIEELTAHLRVAAQSADTGQLARADREIRTGVDALGESANALRAALVASGQGELSRTQDVVPLAAELAGSARRIVATKQRTLANDAAMQRIVADIDTTANRLEAAAEQAVLRVDLQQRSIVSQVYRAMAGAVAMIVVVSLLLAVVGLAISHRIGTSISRPLSNLTRTMARIRGGSDLSLRMRHRGTDEVATLIAGFNTMLDEIERRDVELQAAIAAAEAANSAKSEFLARMSHEIRTPMNGVLGMTELLQRTTLTAKQRNFVDTVYRSGQTLLTIIDDILDFSKIEAGKLVLERIAFNLYQLLDDVVSLLEPMARRKALALRLRKHDPVPQWVRGDPVRLRQILTNLVGNAIKFTERGQVELAVSSPEHGLVVFTIADSGIGIAPDVSAQLFKPFQQADSSTARQYGGTGLGLVISRQLAEMMGGTLSVESAPGQGSVFTVTARLEPADAAGAAATSASRSLAGLKVLIADDSETDRSVLVEHAIEWQLRVATASGGDDALAQLRAAADDGQPFDLAIVDVRMPGMDGISLVRHIRDDPALRALRIITLTAFERMDSIQVARELGIDARLTKPLHGADLYACIASVMRVTPPRLPSAAPVDADAGAGVAPEGGPPYGAAPARVLLVEDNPVNQQIALAMLEDTGYAVEVAENGREALDRLLEDRFDVVLMDCQMPLMDGFEATQWLRLREAETGAARLPVIALTANAISGDRERCLAAGMDDYLSKPFSRDALLQMLARFARGDARSAVRAHEGASDAAGAGAAKATAEAAVEAAVDMATKAAADSAGAVAAKAAAEAASAVPAETTAEAAGDVAAEATADSASTAPDDDANVIDRKALDALRALQRPGRPDVLTRIIDQFDLDAPRLIAGMHAAVAAGDADALKLASHTLKSSSANVGAHALSVRCREIEQLARAADVSAAASLVAGAAADFARAQAVLRAQRVDVDANTAARAQPEKEGTQP</sequence>
<dbReference type="RefSeq" id="WP_059880594.1">
    <property type="nucleotide sequence ID" value="NZ_CABVPM010000098.1"/>
</dbReference>
<evidence type="ECO:0000256" key="5">
    <source>
        <dbReference type="ARBA" id="ARBA00022679"/>
    </source>
</evidence>
<dbReference type="InterPro" id="IPR011006">
    <property type="entry name" value="CheY-like_superfamily"/>
</dbReference>
<gene>
    <name evidence="16" type="ORF">F7R25_06775</name>
</gene>
<dbReference type="InterPro" id="IPR005467">
    <property type="entry name" value="His_kinase_dom"/>
</dbReference>
<accession>A0A6L3N4N4</accession>
<keyword evidence="9" id="KW-0902">Two-component regulatory system</keyword>
<dbReference type="Gene3D" id="3.30.565.10">
    <property type="entry name" value="Histidine kinase-like ATPase, C-terminal domain"/>
    <property type="match status" value="1"/>
</dbReference>
<keyword evidence="7" id="KW-0418">Kinase</keyword>
<evidence type="ECO:0000256" key="3">
    <source>
        <dbReference type="ARBA" id="ARBA00012438"/>
    </source>
</evidence>
<feature type="domain" description="Response regulatory" evidence="13">
    <location>
        <begin position="804"/>
        <end position="925"/>
    </location>
</feature>
<dbReference type="PROSITE" id="PS50110">
    <property type="entry name" value="RESPONSE_REGULATORY"/>
    <property type="match status" value="2"/>
</dbReference>
<feature type="domain" description="Histidine kinase" evidence="12">
    <location>
        <begin position="568"/>
        <end position="785"/>
    </location>
</feature>
<dbReference type="Pfam" id="PF02518">
    <property type="entry name" value="HATPase_c"/>
    <property type="match status" value="1"/>
</dbReference>
<dbReference type="Gene3D" id="3.40.50.2300">
    <property type="match status" value="2"/>
</dbReference>
<dbReference type="SMART" id="SM00388">
    <property type="entry name" value="HisKA"/>
    <property type="match status" value="1"/>
</dbReference>
<dbReference type="InterPro" id="IPR003661">
    <property type="entry name" value="HisK_dim/P_dom"/>
</dbReference>
<dbReference type="InterPro" id="IPR036097">
    <property type="entry name" value="HisK_dim/P_sf"/>
</dbReference>
<dbReference type="CDD" id="cd06225">
    <property type="entry name" value="HAMP"/>
    <property type="match status" value="1"/>
</dbReference>
<feature type="domain" description="Response regulatory" evidence="13">
    <location>
        <begin position="960"/>
        <end position="1079"/>
    </location>
</feature>
<feature type="modified residue" description="Phosphohistidine" evidence="10">
    <location>
        <position position="1227"/>
    </location>
</feature>
<dbReference type="InterPro" id="IPR036890">
    <property type="entry name" value="HATPase_C_sf"/>
</dbReference>
<dbReference type="InterPro" id="IPR003594">
    <property type="entry name" value="HATPase_dom"/>
</dbReference>
<dbReference type="GO" id="GO:0005524">
    <property type="term" value="F:ATP binding"/>
    <property type="evidence" value="ECO:0007669"/>
    <property type="project" value="UniProtKB-KW"/>
</dbReference>
<dbReference type="CDD" id="cd00082">
    <property type="entry name" value="HisKA"/>
    <property type="match status" value="1"/>
</dbReference>
<comment type="subcellular location">
    <subcellularLocation>
        <location evidence="2">Membrane</location>
    </subcellularLocation>
</comment>
<dbReference type="Pfam" id="PF00512">
    <property type="entry name" value="HisKA"/>
    <property type="match status" value="1"/>
</dbReference>
<evidence type="ECO:0000259" key="15">
    <source>
        <dbReference type="PROSITE" id="PS50894"/>
    </source>
</evidence>
<dbReference type="PROSITE" id="PS50885">
    <property type="entry name" value="HAMP"/>
    <property type="match status" value="1"/>
</dbReference>
<name>A0A6L3N4N4_9BURK</name>
<dbReference type="SMART" id="SM00304">
    <property type="entry name" value="HAMP"/>
    <property type="match status" value="1"/>
</dbReference>
<dbReference type="Pfam" id="PF00072">
    <property type="entry name" value="Response_reg"/>
    <property type="match status" value="2"/>
</dbReference>
<keyword evidence="5" id="KW-0808">Transferase</keyword>
<dbReference type="InterPro" id="IPR003660">
    <property type="entry name" value="HAMP_dom"/>
</dbReference>
<dbReference type="InterPro" id="IPR008207">
    <property type="entry name" value="Sig_transdc_His_kin_Hpt_dom"/>
</dbReference>
<feature type="modified residue" description="4-aspartylphosphate" evidence="11">
    <location>
        <position position="858"/>
    </location>
</feature>
<dbReference type="PANTHER" id="PTHR45339:SF5">
    <property type="entry name" value="HISTIDINE KINASE"/>
    <property type="match status" value="1"/>
</dbReference>
<evidence type="ECO:0000256" key="11">
    <source>
        <dbReference type="PROSITE-ProRule" id="PRU00169"/>
    </source>
</evidence>
<protein>
    <recommendedName>
        <fullName evidence="3">histidine kinase</fullName>
        <ecNumber evidence="3">2.7.13.3</ecNumber>
    </recommendedName>
</protein>
<dbReference type="Pfam" id="PF00672">
    <property type="entry name" value="HAMP"/>
    <property type="match status" value="1"/>
</dbReference>
<evidence type="ECO:0000256" key="6">
    <source>
        <dbReference type="ARBA" id="ARBA00022741"/>
    </source>
</evidence>
<evidence type="ECO:0000256" key="8">
    <source>
        <dbReference type="ARBA" id="ARBA00022840"/>
    </source>
</evidence>
<comment type="catalytic activity">
    <reaction evidence="1">
        <text>ATP + protein L-histidine = ADP + protein N-phospho-L-histidine.</text>
        <dbReference type="EC" id="2.7.13.3"/>
    </reaction>
</comment>
<dbReference type="CDD" id="cd16922">
    <property type="entry name" value="HATPase_EvgS-ArcB-TorS-like"/>
    <property type="match status" value="1"/>
</dbReference>
<dbReference type="SUPFAM" id="SSF47226">
    <property type="entry name" value="Histidine-containing phosphotransfer domain, HPT domain"/>
    <property type="match status" value="1"/>
</dbReference>
<evidence type="ECO:0000259" key="13">
    <source>
        <dbReference type="PROSITE" id="PS50110"/>
    </source>
</evidence>
<dbReference type="PANTHER" id="PTHR45339">
    <property type="entry name" value="HYBRID SIGNAL TRANSDUCTION HISTIDINE KINASE J"/>
    <property type="match status" value="1"/>
</dbReference>
<organism evidence="16 17">
    <name type="scientific">Burkholderia stagnalis</name>
    <dbReference type="NCBI Taxonomy" id="1503054"/>
    <lineage>
        <taxon>Bacteria</taxon>
        <taxon>Pseudomonadati</taxon>
        <taxon>Pseudomonadota</taxon>
        <taxon>Betaproteobacteria</taxon>
        <taxon>Burkholderiales</taxon>
        <taxon>Burkholderiaceae</taxon>
        <taxon>Burkholderia</taxon>
        <taxon>Burkholderia cepacia complex</taxon>
    </lineage>
</organism>
<dbReference type="PROSITE" id="PS50109">
    <property type="entry name" value="HIS_KIN"/>
    <property type="match status" value="1"/>
</dbReference>
<evidence type="ECO:0000256" key="1">
    <source>
        <dbReference type="ARBA" id="ARBA00000085"/>
    </source>
</evidence>
<proteinExistence type="predicted"/>
<reference evidence="16 17" key="1">
    <citation type="submission" date="2019-09" db="EMBL/GenBank/DDBJ databases">
        <title>Draft genome sequences of 48 bacterial type strains from the CCUG.</title>
        <authorList>
            <person name="Tunovic T."/>
            <person name="Pineiro-Iglesias B."/>
            <person name="Unosson C."/>
            <person name="Inganas E."/>
            <person name="Ohlen M."/>
            <person name="Cardew S."/>
            <person name="Jensie-Markopoulos S."/>
            <person name="Salva-Serra F."/>
            <person name="Jaen-Luchoro D."/>
            <person name="Karlsson R."/>
            <person name="Svensson-Stadler L."/>
            <person name="Chun J."/>
            <person name="Moore E."/>
        </authorList>
    </citation>
    <scope>NUCLEOTIDE SEQUENCE [LARGE SCALE GENOMIC DNA]</scope>
    <source>
        <strain evidence="16 17">CCUG 65686</strain>
    </source>
</reference>
<comment type="caution">
    <text evidence="16">The sequence shown here is derived from an EMBL/GenBank/DDBJ whole genome shotgun (WGS) entry which is preliminary data.</text>
</comment>
<dbReference type="SUPFAM" id="SSF52172">
    <property type="entry name" value="CheY-like"/>
    <property type="match status" value="2"/>
</dbReference>
<dbReference type="PROSITE" id="PS50894">
    <property type="entry name" value="HPT"/>
    <property type="match status" value="1"/>
</dbReference>
<dbReference type="FunFam" id="3.30.565.10:FF:000078">
    <property type="entry name" value="Two-component sensor histidine kinase"/>
    <property type="match status" value="1"/>
</dbReference>
<dbReference type="PRINTS" id="PR00344">
    <property type="entry name" value="BCTRLSENSOR"/>
</dbReference>
<dbReference type="FunFam" id="1.10.287.130:FF:000002">
    <property type="entry name" value="Two-component osmosensing histidine kinase"/>
    <property type="match status" value="1"/>
</dbReference>